<proteinExistence type="predicted"/>
<keyword evidence="2" id="KW-1185">Reference proteome</keyword>
<accession>A0ABC8IUS3</accession>
<reference evidence="1 2" key="1">
    <citation type="submission" date="2022-03" db="EMBL/GenBank/DDBJ databases">
        <authorList>
            <person name="Macdonald S."/>
            <person name="Ahmed S."/>
            <person name="Newling K."/>
        </authorList>
    </citation>
    <scope>NUCLEOTIDE SEQUENCE [LARGE SCALE GENOMIC DNA]</scope>
</reference>
<protein>
    <submittedName>
        <fullName evidence="1">Uncharacterized protein</fullName>
    </submittedName>
</protein>
<name>A0ABC8IUS3_ERUVS</name>
<evidence type="ECO:0000313" key="1">
    <source>
        <dbReference type="EMBL" id="CAH8283002.1"/>
    </source>
</evidence>
<dbReference type="Proteomes" id="UP001642260">
    <property type="component" value="Unassembled WGS sequence"/>
</dbReference>
<sequence>MSFFDTSILPQQMAQEDISFGKQRTIFEQHHLPGGVAFNQTVAPDPYEFLCP</sequence>
<dbReference type="EMBL" id="CAKOAT010004448">
    <property type="protein sequence ID" value="CAH8283002.1"/>
    <property type="molecule type" value="Genomic_DNA"/>
</dbReference>
<comment type="caution">
    <text evidence="1">The sequence shown here is derived from an EMBL/GenBank/DDBJ whole genome shotgun (WGS) entry which is preliminary data.</text>
</comment>
<evidence type="ECO:0000313" key="2">
    <source>
        <dbReference type="Proteomes" id="UP001642260"/>
    </source>
</evidence>
<organism evidence="1 2">
    <name type="scientific">Eruca vesicaria subsp. sativa</name>
    <name type="common">Garden rocket</name>
    <name type="synonym">Eruca sativa</name>
    <dbReference type="NCBI Taxonomy" id="29727"/>
    <lineage>
        <taxon>Eukaryota</taxon>
        <taxon>Viridiplantae</taxon>
        <taxon>Streptophyta</taxon>
        <taxon>Embryophyta</taxon>
        <taxon>Tracheophyta</taxon>
        <taxon>Spermatophyta</taxon>
        <taxon>Magnoliopsida</taxon>
        <taxon>eudicotyledons</taxon>
        <taxon>Gunneridae</taxon>
        <taxon>Pentapetalae</taxon>
        <taxon>rosids</taxon>
        <taxon>malvids</taxon>
        <taxon>Brassicales</taxon>
        <taxon>Brassicaceae</taxon>
        <taxon>Brassiceae</taxon>
        <taxon>Eruca</taxon>
    </lineage>
</organism>
<gene>
    <name evidence="1" type="ORF">ERUC_LOCUS524</name>
</gene>
<dbReference type="AlphaFoldDB" id="A0ABC8IUS3"/>